<feature type="transmembrane region" description="Helical" evidence="1">
    <location>
        <begin position="485"/>
        <end position="511"/>
    </location>
</feature>
<feature type="transmembrane region" description="Helical" evidence="1">
    <location>
        <begin position="261"/>
        <end position="281"/>
    </location>
</feature>
<dbReference type="InterPro" id="IPR046712">
    <property type="entry name" value="DUF6785"/>
</dbReference>
<keyword evidence="5" id="KW-1185">Reference proteome</keyword>
<dbReference type="Pfam" id="PF20580">
    <property type="entry name" value="DUF6784"/>
    <property type="match status" value="1"/>
</dbReference>
<evidence type="ECO:0000259" key="2">
    <source>
        <dbReference type="Pfam" id="PF20580"/>
    </source>
</evidence>
<feature type="transmembrane region" description="Helical" evidence="1">
    <location>
        <begin position="288"/>
        <end position="308"/>
    </location>
</feature>
<feature type="transmembrane region" description="Helical" evidence="1">
    <location>
        <begin position="76"/>
        <end position="98"/>
    </location>
</feature>
<proteinExistence type="predicted"/>
<feature type="domain" description="DUF6784" evidence="2">
    <location>
        <begin position="553"/>
        <end position="646"/>
    </location>
</feature>
<feature type="transmembrane region" description="Helical" evidence="1">
    <location>
        <begin position="394"/>
        <end position="416"/>
    </location>
</feature>
<feature type="transmembrane region" description="Helical" evidence="1">
    <location>
        <begin position="157"/>
        <end position="178"/>
    </location>
</feature>
<reference evidence="4 5" key="1">
    <citation type="submission" date="2020-08" db="EMBL/GenBank/DDBJ databases">
        <title>Genomic Encyclopedia of Type Strains, Phase IV (KMG-IV): sequencing the most valuable type-strain genomes for metagenomic binning, comparative biology and taxonomic classification.</title>
        <authorList>
            <person name="Goeker M."/>
        </authorList>
    </citation>
    <scope>NUCLEOTIDE SEQUENCE [LARGE SCALE GENOMIC DNA]</scope>
    <source>
        <strain evidence="4 5">DSM 23562</strain>
    </source>
</reference>
<comment type="caution">
    <text evidence="4">The sequence shown here is derived from an EMBL/GenBank/DDBJ whole genome shotgun (WGS) entry which is preliminary data.</text>
</comment>
<feature type="transmembrane region" description="Helical" evidence="1">
    <location>
        <begin position="550"/>
        <end position="570"/>
    </location>
</feature>
<feature type="transmembrane region" description="Helical" evidence="1">
    <location>
        <begin position="366"/>
        <end position="388"/>
    </location>
</feature>
<feature type="transmembrane region" description="Helical" evidence="1">
    <location>
        <begin position="577"/>
        <end position="599"/>
    </location>
</feature>
<protein>
    <submittedName>
        <fullName evidence="4">Uncharacterized protein</fullName>
    </submittedName>
</protein>
<dbReference type="RefSeq" id="WP_184199630.1">
    <property type="nucleotide sequence ID" value="NZ_JACHGW010000003.1"/>
</dbReference>
<dbReference type="Proteomes" id="UP000520814">
    <property type="component" value="Unassembled WGS sequence"/>
</dbReference>
<organism evidence="4 5">
    <name type="scientific">Armatimonas rosea</name>
    <dbReference type="NCBI Taxonomy" id="685828"/>
    <lineage>
        <taxon>Bacteria</taxon>
        <taxon>Bacillati</taxon>
        <taxon>Armatimonadota</taxon>
        <taxon>Armatimonadia</taxon>
        <taxon>Armatimonadales</taxon>
        <taxon>Armatimonadaceae</taxon>
        <taxon>Armatimonas</taxon>
    </lineage>
</organism>
<dbReference type="InterPro" id="IPR046711">
    <property type="entry name" value="DUF6784"/>
</dbReference>
<evidence type="ECO:0000313" key="4">
    <source>
        <dbReference type="EMBL" id="MBB6051824.1"/>
    </source>
</evidence>
<dbReference type="EMBL" id="JACHGW010000003">
    <property type="protein sequence ID" value="MBB6051824.1"/>
    <property type="molecule type" value="Genomic_DNA"/>
</dbReference>
<feature type="transmembrane region" description="Helical" evidence="1">
    <location>
        <begin position="217"/>
        <end position="241"/>
    </location>
</feature>
<name>A0A7W9STS5_ARMRO</name>
<feature type="transmembrane region" description="Helical" evidence="1">
    <location>
        <begin position="42"/>
        <end position="64"/>
    </location>
</feature>
<evidence type="ECO:0000259" key="3">
    <source>
        <dbReference type="Pfam" id="PF20581"/>
    </source>
</evidence>
<keyword evidence="1" id="KW-1133">Transmembrane helix</keyword>
<feature type="domain" description="DUF6785" evidence="3">
    <location>
        <begin position="7"/>
        <end position="513"/>
    </location>
</feature>
<sequence length="650" mass="72667">MNQRAVTPRALFIGIAFALFFAAVTPYNDFKVAATYIAGTQFPIGALFVLFFFAFAINALLRTVAPKAVFQRGELLTIWTLILVASGIPSSGMMRYFIPEIVAHKAFANDTNNWEQKFLGELPKWTQFQDKEAADAFFNGYHKGEEHIPWEAWRGPLFFWGMLAMLFLLATFSICTLLRRQWIENEKFSFPLVTLPLLIAEDPEPGRKVNAFFRNPMLWGGVLFSTVIHTVKGLHLLYPSIPDINLEWSFNDFLTVRPWNLVGWFPARLLFMVIGIAYLLPAEVCFSLWFFFLVFKLQVLICGLYNWLMPGPQGYSDTNFSALQAYGGGIALVLWTLWTGRRHFGDIVEKALGGPRAKEIDDSGELLSYRAALICLFIAYGGIALWLTLAGVSILLTLVSLVTMTLGLITISWAVCQAGLVFMAQPYGSIDIFSFLFGTAPFKTSQLFTMTRWETMFLFDPREMLAPSVMMGARTTSTSPKNSRALMTAMVVTVLLAFGVSLYASLALPYYNGGGNSLNNEFTYHWSPERPLNFLGGAASVPFKGDISNGLHLLTGFVVFLGLLFLRARFNFGVHPIGILCAGVWAIKMLWLSLFVGWLAKSIIQRYGGMKGYQFFLPFFLGLVLGDVINSAIWVGLGYATKVGYMVMPN</sequence>
<evidence type="ECO:0000256" key="1">
    <source>
        <dbReference type="SAM" id="Phobius"/>
    </source>
</evidence>
<evidence type="ECO:0000313" key="5">
    <source>
        <dbReference type="Proteomes" id="UP000520814"/>
    </source>
</evidence>
<feature type="transmembrane region" description="Helical" evidence="1">
    <location>
        <begin position="619"/>
        <end position="640"/>
    </location>
</feature>
<feature type="transmembrane region" description="Helical" evidence="1">
    <location>
        <begin position="320"/>
        <end position="338"/>
    </location>
</feature>
<dbReference type="AlphaFoldDB" id="A0A7W9STS5"/>
<keyword evidence="1" id="KW-0472">Membrane</keyword>
<dbReference type="Pfam" id="PF20581">
    <property type="entry name" value="DUF6785"/>
    <property type="match status" value="1"/>
</dbReference>
<accession>A0A7W9STS5</accession>
<keyword evidence="1" id="KW-0812">Transmembrane</keyword>
<gene>
    <name evidence="4" type="ORF">HNQ39_003634</name>
</gene>